<evidence type="ECO:0000313" key="10">
    <source>
        <dbReference type="Proteomes" id="UP000323521"/>
    </source>
</evidence>
<feature type="domain" description="YknX-like beta-barrel" evidence="8">
    <location>
        <begin position="128"/>
        <end position="214"/>
    </location>
</feature>
<evidence type="ECO:0000256" key="2">
    <source>
        <dbReference type="ARBA" id="ARBA00009477"/>
    </source>
</evidence>
<dbReference type="InterPro" id="IPR058636">
    <property type="entry name" value="Beta-barrel_YknX"/>
</dbReference>
<dbReference type="PANTHER" id="PTHR30386">
    <property type="entry name" value="MEMBRANE FUSION SUBUNIT OF EMRAB-TOLC MULTIDRUG EFFLUX PUMP"/>
    <property type="match status" value="1"/>
</dbReference>
<gene>
    <name evidence="9" type="ORF">DCMF_14270</name>
</gene>
<name>A0A3G1KTE0_FORW1</name>
<feature type="transmembrane region" description="Helical" evidence="6">
    <location>
        <begin position="7"/>
        <end position="29"/>
    </location>
</feature>
<sequence>MTGKRKLILLCIAAAMIITLGGVGAYYWYHNAYFVSTEDARVAGDFFPITPEISGKLLEFDVKEGDSLIKDQIIGRIDAEGLADLRVDMSLLRAPISGLMIKKQAAAGGFVSAGTALAVMVDPNQLYISANMKETELQKIKVGQKADVKIDQFKGQVFQGKVASIGEAAASAFSLLPSSSGGTFTKVVQNVPVKIALEKTNVKLLPGTSAIVKVHIK</sequence>
<dbReference type="Gene3D" id="2.40.30.170">
    <property type="match status" value="1"/>
</dbReference>
<dbReference type="RefSeq" id="WP_148135044.1">
    <property type="nucleotide sequence ID" value="NZ_CP017634.1"/>
</dbReference>
<evidence type="ECO:0000256" key="1">
    <source>
        <dbReference type="ARBA" id="ARBA00004167"/>
    </source>
</evidence>
<dbReference type="Pfam" id="PF25990">
    <property type="entry name" value="Beta-barrel_YknX"/>
    <property type="match status" value="1"/>
</dbReference>
<keyword evidence="4 6" id="KW-1133">Transmembrane helix</keyword>
<dbReference type="AlphaFoldDB" id="A0A3G1KTE0"/>
<comment type="subcellular location">
    <subcellularLocation>
        <location evidence="1">Membrane</location>
        <topology evidence="1">Single-pass membrane protein</topology>
    </subcellularLocation>
</comment>
<comment type="similarity">
    <text evidence="2">Belongs to the membrane fusion protein (MFP) (TC 8.A.1) family.</text>
</comment>
<dbReference type="Pfam" id="PF25917">
    <property type="entry name" value="BSH_RND"/>
    <property type="match status" value="1"/>
</dbReference>
<evidence type="ECO:0000256" key="5">
    <source>
        <dbReference type="ARBA" id="ARBA00023136"/>
    </source>
</evidence>
<dbReference type="GO" id="GO:0016020">
    <property type="term" value="C:membrane"/>
    <property type="evidence" value="ECO:0007669"/>
    <property type="project" value="UniProtKB-SubCell"/>
</dbReference>
<accession>A0A3G1KTE0</accession>
<dbReference type="OrthoDB" id="9811754at2"/>
<dbReference type="EMBL" id="CP017634">
    <property type="protein sequence ID" value="ATW25773.1"/>
    <property type="molecule type" value="Genomic_DNA"/>
</dbReference>
<dbReference type="InterPro" id="IPR050739">
    <property type="entry name" value="MFP"/>
</dbReference>
<evidence type="ECO:0000259" key="7">
    <source>
        <dbReference type="Pfam" id="PF25917"/>
    </source>
</evidence>
<proteinExistence type="inferred from homology"/>
<dbReference type="SUPFAM" id="SSF111369">
    <property type="entry name" value="HlyD-like secretion proteins"/>
    <property type="match status" value="1"/>
</dbReference>
<dbReference type="GO" id="GO:0055085">
    <property type="term" value="P:transmembrane transport"/>
    <property type="evidence" value="ECO:0007669"/>
    <property type="project" value="InterPro"/>
</dbReference>
<evidence type="ECO:0000313" key="9">
    <source>
        <dbReference type="EMBL" id="ATW25773.1"/>
    </source>
</evidence>
<dbReference type="PANTHER" id="PTHR30386:SF26">
    <property type="entry name" value="TRANSPORT PROTEIN COMB"/>
    <property type="match status" value="1"/>
</dbReference>
<keyword evidence="5 6" id="KW-0472">Membrane</keyword>
<keyword evidence="3 6" id="KW-0812">Transmembrane</keyword>
<keyword evidence="10" id="KW-1185">Reference proteome</keyword>
<dbReference type="InterPro" id="IPR058625">
    <property type="entry name" value="MdtA-like_BSH"/>
</dbReference>
<organism evidence="9 10">
    <name type="scientific">Formimonas warabiya</name>
    <dbReference type="NCBI Taxonomy" id="1761012"/>
    <lineage>
        <taxon>Bacteria</taxon>
        <taxon>Bacillati</taxon>
        <taxon>Bacillota</taxon>
        <taxon>Clostridia</taxon>
        <taxon>Eubacteriales</taxon>
        <taxon>Peptococcaceae</taxon>
        <taxon>Candidatus Formimonas</taxon>
    </lineage>
</organism>
<evidence type="ECO:0000256" key="6">
    <source>
        <dbReference type="SAM" id="Phobius"/>
    </source>
</evidence>
<reference evidence="9 10" key="1">
    <citation type="submission" date="2016-10" db="EMBL/GenBank/DDBJ databases">
        <title>Complete Genome Sequence of Peptococcaceae strain DCMF.</title>
        <authorList>
            <person name="Edwards R.J."/>
            <person name="Holland S.I."/>
            <person name="Deshpande N.P."/>
            <person name="Wong Y.K."/>
            <person name="Ertan H."/>
            <person name="Manefield M."/>
            <person name="Russell T.L."/>
            <person name="Lee M.J."/>
        </authorList>
    </citation>
    <scope>NUCLEOTIDE SEQUENCE [LARGE SCALE GENOMIC DNA]</scope>
    <source>
        <strain evidence="9 10">DCMF</strain>
    </source>
</reference>
<dbReference type="KEGG" id="fwa:DCMF_14270"/>
<feature type="domain" description="Multidrug resistance protein MdtA-like barrel-sandwich hybrid" evidence="7">
    <location>
        <begin position="49"/>
        <end position="121"/>
    </location>
</feature>
<protein>
    <submittedName>
        <fullName evidence="9">Hemolysin D</fullName>
    </submittedName>
</protein>
<evidence type="ECO:0000256" key="4">
    <source>
        <dbReference type="ARBA" id="ARBA00022989"/>
    </source>
</evidence>
<evidence type="ECO:0000259" key="8">
    <source>
        <dbReference type="Pfam" id="PF25990"/>
    </source>
</evidence>
<dbReference type="Proteomes" id="UP000323521">
    <property type="component" value="Chromosome"/>
</dbReference>
<evidence type="ECO:0000256" key="3">
    <source>
        <dbReference type="ARBA" id="ARBA00022692"/>
    </source>
</evidence>